<feature type="transmembrane region" description="Helical" evidence="2">
    <location>
        <begin position="468"/>
        <end position="489"/>
    </location>
</feature>
<keyword evidence="5" id="KW-1185">Reference proteome</keyword>
<dbReference type="Pfam" id="PF20146">
    <property type="entry name" value="NRF"/>
    <property type="match status" value="1"/>
</dbReference>
<accession>A0ABP1NYC3</accession>
<feature type="transmembrane region" description="Helical" evidence="2">
    <location>
        <begin position="538"/>
        <end position="557"/>
    </location>
</feature>
<feature type="transmembrane region" description="Helical" evidence="2">
    <location>
        <begin position="613"/>
        <end position="631"/>
    </location>
</feature>
<sequence length="682" mass="79219">MTETVPAYALTGFVEYLNFSKCRTEMEEFRQGVDRRTLWALRMLDASGQPSYGFITGNNYWFGSRFDCKYLSDKLELKYSEDHKRNNSLYRNTKEEYPPFKLNFFTGNMRHNSVLQYHMELGEEEVVILGLCLPATCTENEVATMINEMLKNKTLFADEFYSMNLKLINVSDLQDDHQWLFSGQNIVMVIILVLLLAAVIVGTLYDVIVCQRRPQEAKSPPVDRKENINGLEDRVQVQNESDDGKSERPKKKPDNCIEQYLVCFSLRTNILKICTMNRSSKNVNVLDGMKVLSVLWVNLVHNGYFHIQFSGNRAFIYQESRLAILQLLFNGTYVVDTFFCISGFLLMHQFLSTKADEMKALSLTDKFKMFFSAFVNRYFRMAPSEYVLIFLTIIVFSWEKQVSVFNEHEIISDTCSKYWWRNFLFINNLYDWDEMCLIWTWYVPNDLQFFIFALFLLMLFITHRNIALAIGGISIVGSIVANGCITYSLNYTPTFDQSHVLLTYLYIQPWLRISPYLTGMGTYLLLEKWNYKLNLSKITVIAIWCIVFSMHSMIIFSVAKDSITLDYSIFYVALGRVCWGLGIGWIIIACTTNNAGFIEKLLSWKVWYPISKLSYTAYLTNPFVLIVMSQLSSYPTYTDYSEFVMYFGTTALTYIAALILSITVEIPFIRLLRVFTTTKTVT</sequence>
<evidence type="ECO:0000313" key="4">
    <source>
        <dbReference type="EMBL" id="CAL7945233.1"/>
    </source>
</evidence>
<keyword evidence="2" id="KW-0472">Membrane</keyword>
<dbReference type="Proteomes" id="UP001642520">
    <property type="component" value="Unassembled WGS sequence"/>
</dbReference>
<dbReference type="InterPro" id="IPR006621">
    <property type="entry name" value="Nose-resist-to-fluoxetine_N"/>
</dbReference>
<feature type="compositionally biased region" description="Basic and acidic residues" evidence="1">
    <location>
        <begin position="242"/>
        <end position="252"/>
    </location>
</feature>
<name>A0ABP1NYC3_XYLVO</name>
<dbReference type="Pfam" id="PF01757">
    <property type="entry name" value="Acyl_transf_3"/>
    <property type="match status" value="1"/>
</dbReference>
<keyword evidence="2" id="KW-1133">Transmembrane helix</keyword>
<feature type="transmembrane region" description="Helical" evidence="2">
    <location>
        <begin position="439"/>
        <end position="461"/>
    </location>
</feature>
<feature type="transmembrane region" description="Helical" evidence="2">
    <location>
        <begin position="509"/>
        <end position="526"/>
    </location>
</feature>
<dbReference type="SMART" id="SM00703">
    <property type="entry name" value="NRF"/>
    <property type="match status" value="1"/>
</dbReference>
<dbReference type="InterPro" id="IPR052728">
    <property type="entry name" value="O2_lipid_transport_reg"/>
</dbReference>
<feature type="region of interest" description="Disordered" evidence="1">
    <location>
        <begin position="218"/>
        <end position="252"/>
    </location>
</feature>
<feature type="transmembrane region" description="Helical" evidence="2">
    <location>
        <begin position="569"/>
        <end position="592"/>
    </location>
</feature>
<feature type="transmembrane region" description="Helical" evidence="2">
    <location>
        <begin position="643"/>
        <end position="664"/>
    </location>
</feature>
<organism evidence="4 5">
    <name type="scientific">Xylocopa violacea</name>
    <name type="common">Violet carpenter bee</name>
    <name type="synonym">Apis violacea</name>
    <dbReference type="NCBI Taxonomy" id="135666"/>
    <lineage>
        <taxon>Eukaryota</taxon>
        <taxon>Metazoa</taxon>
        <taxon>Ecdysozoa</taxon>
        <taxon>Arthropoda</taxon>
        <taxon>Hexapoda</taxon>
        <taxon>Insecta</taxon>
        <taxon>Pterygota</taxon>
        <taxon>Neoptera</taxon>
        <taxon>Endopterygota</taxon>
        <taxon>Hymenoptera</taxon>
        <taxon>Apocrita</taxon>
        <taxon>Aculeata</taxon>
        <taxon>Apoidea</taxon>
        <taxon>Anthophila</taxon>
        <taxon>Apidae</taxon>
        <taxon>Xylocopa</taxon>
        <taxon>Xylocopa</taxon>
    </lineage>
</organism>
<evidence type="ECO:0000256" key="1">
    <source>
        <dbReference type="SAM" id="MobiDB-lite"/>
    </source>
</evidence>
<reference evidence="4 5" key="1">
    <citation type="submission" date="2024-08" db="EMBL/GenBank/DDBJ databases">
        <authorList>
            <person name="Will J Nash"/>
            <person name="Angela Man"/>
            <person name="Seanna McTaggart"/>
            <person name="Kendall Baker"/>
            <person name="Tom Barker"/>
            <person name="Leah Catchpole"/>
            <person name="Alex Durrant"/>
            <person name="Karim Gharbi"/>
            <person name="Naomi Irish"/>
            <person name="Gemy Kaithakottil"/>
            <person name="Debby Ku"/>
            <person name="Aaliyah Providence"/>
            <person name="Felix Shaw"/>
            <person name="David Swarbreck"/>
            <person name="Chris Watkins"/>
            <person name="Ann M. McCartney"/>
            <person name="Giulio Formenti"/>
            <person name="Alice Mouton"/>
            <person name="Noel Vella"/>
            <person name="Bjorn M von Reumont"/>
            <person name="Adriana Vella"/>
            <person name="Wilfried Haerty"/>
        </authorList>
    </citation>
    <scope>NUCLEOTIDE SEQUENCE [LARGE SCALE GENOMIC DNA]</scope>
</reference>
<evidence type="ECO:0000256" key="2">
    <source>
        <dbReference type="SAM" id="Phobius"/>
    </source>
</evidence>
<dbReference type="PANTHER" id="PTHR11161">
    <property type="entry name" value="O-ACYLTRANSFERASE"/>
    <property type="match status" value="1"/>
</dbReference>
<evidence type="ECO:0000259" key="3">
    <source>
        <dbReference type="SMART" id="SM00703"/>
    </source>
</evidence>
<evidence type="ECO:0000313" key="5">
    <source>
        <dbReference type="Proteomes" id="UP001642520"/>
    </source>
</evidence>
<feature type="compositionally biased region" description="Basic and acidic residues" evidence="1">
    <location>
        <begin position="218"/>
        <end position="235"/>
    </location>
</feature>
<keyword evidence="2" id="KW-0812">Transmembrane</keyword>
<proteinExistence type="predicted"/>
<dbReference type="InterPro" id="IPR002656">
    <property type="entry name" value="Acyl_transf_3_dom"/>
</dbReference>
<dbReference type="PANTHER" id="PTHR11161:SF72">
    <property type="entry name" value="FI21449P1"/>
    <property type="match status" value="1"/>
</dbReference>
<comment type="caution">
    <text evidence="4">The sequence shown here is derived from an EMBL/GenBank/DDBJ whole genome shotgun (WGS) entry which is preliminary data.</text>
</comment>
<feature type="transmembrane region" description="Helical" evidence="2">
    <location>
        <begin position="186"/>
        <end position="208"/>
    </location>
</feature>
<feature type="transmembrane region" description="Helical" evidence="2">
    <location>
        <begin position="378"/>
        <end position="398"/>
    </location>
</feature>
<gene>
    <name evidence="4" type="ORF">XYLVIOL_LOCUS7093</name>
</gene>
<protein>
    <recommendedName>
        <fullName evidence="3">Nose resistant-to-fluoxetine protein N-terminal domain-containing protein</fullName>
    </recommendedName>
</protein>
<dbReference type="EMBL" id="CAXAJV020001293">
    <property type="protein sequence ID" value="CAL7945233.1"/>
    <property type="molecule type" value="Genomic_DNA"/>
</dbReference>
<feature type="domain" description="Nose resistant-to-fluoxetine protein N-terminal" evidence="3">
    <location>
        <begin position="19"/>
        <end position="164"/>
    </location>
</feature>